<dbReference type="PROSITE" id="PS01124">
    <property type="entry name" value="HTH_ARAC_FAMILY_2"/>
    <property type="match status" value="1"/>
</dbReference>
<proteinExistence type="predicted"/>
<organism evidence="4 5">
    <name type="scientific">Granulosicoccus antarcticus IMCC3135</name>
    <dbReference type="NCBI Taxonomy" id="1192854"/>
    <lineage>
        <taxon>Bacteria</taxon>
        <taxon>Pseudomonadati</taxon>
        <taxon>Pseudomonadota</taxon>
        <taxon>Gammaproteobacteria</taxon>
        <taxon>Chromatiales</taxon>
        <taxon>Granulosicoccaceae</taxon>
        <taxon>Granulosicoccus</taxon>
    </lineage>
</organism>
<dbReference type="GO" id="GO:0003700">
    <property type="term" value="F:DNA-binding transcription factor activity"/>
    <property type="evidence" value="ECO:0007669"/>
    <property type="project" value="InterPro"/>
</dbReference>
<accession>A0A2Z2NLH3</accession>
<gene>
    <name evidence="4" type="ORF">IMCC3135_02625</name>
</gene>
<sequence length="166" mass="17996">MHSVSSASSIIFTAIVQRASESGFENLQAFTRLFSRTYGLSPGKFRADAGNKGAELHFSAGDEPTSANVNLSLSRWGGVGFSLGNACHRQTGVRQASISMIRISYPWSVADPSLVFPWRWTFRYPKGTRCKRSACHLSAYRALCSVIGQLSLAVSTLVAKLGARCT</sequence>
<name>A0A2Z2NLH3_9GAMM</name>
<evidence type="ECO:0000313" key="5">
    <source>
        <dbReference type="Proteomes" id="UP000250079"/>
    </source>
</evidence>
<dbReference type="KEGG" id="gai:IMCC3135_02625"/>
<dbReference type="InterPro" id="IPR009057">
    <property type="entry name" value="Homeodomain-like_sf"/>
</dbReference>
<evidence type="ECO:0000256" key="2">
    <source>
        <dbReference type="ARBA" id="ARBA00023163"/>
    </source>
</evidence>
<dbReference type="AlphaFoldDB" id="A0A2Z2NLH3"/>
<dbReference type="SUPFAM" id="SSF46689">
    <property type="entry name" value="Homeodomain-like"/>
    <property type="match status" value="1"/>
</dbReference>
<keyword evidence="5" id="KW-1185">Reference proteome</keyword>
<keyword evidence="2" id="KW-0804">Transcription</keyword>
<keyword evidence="1" id="KW-0805">Transcription regulation</keyword>
<reference evidence="4 5" key="1">
    <citation type="submission" date="2016-12" db="EMBL/GenBank/DDBJ databases">
        <authorList>
            <person name="Song W.-J."/>
            <person name="Kurnit D.M."/>
        </authorList>
    </citation>
    <scope>NUCLEOTIDE SEQUENCE [LARGE SCALE GENOMIC DNA]</scope>
    <source>
        <strain evidence="4 5">IMCC3135</strain>
    </source>
</reference>
<feature type="domain" description="HTH araC/xylS-type" evidence="3">
    <location>
        <begin position="1"/>
        <end position="48"/>
    </location>
</feature>
<dbReference type="Proteomes" id="UP000250079">
    <property type="component" value="Chromosome"/>
</dbReference>
<dbReference type="InterPro" id="IPR018060">
    <property type="entry name" value="HTH_AraC"/>
</dbReference>
<evidence type="ECO:0000259" key="3">
    <source>
        <dbReference type="PROSITE" id="PS01124"/>
    </source>
</evidence>
<dbReference type="Gene3D" id="1.10.10.60">
    <property type="entry name" value="Homeodomain-like"/>
    <property type="match status" value="1"/>
</dbReference>
<dbReference type="GO" id="GO:0043565">
    <property type="term" value="F:sequence-specific DNA binding"/>
    <property type="evidence" value="ECO:0007669"/>
    <property type="project" value="InterPro"/>
</dbReference>
<evidence type="ECO:0000313" key="4">
    <source>
        <dbReference type="EMBL" id="ASJ70638.1"/>
    </source>
</evidence>
<evidence type="ECO:0000256" key="1">
    <source>
        <dbReference type="ARBA" id="ARBA00023015"/>
    </source>
</evidence>
<dbReference type="EMBL" id="CP018632">
    <property type="protein sequence ID" value="ASJ70638.1"/>
    <property type="molecule type" value="Genomic_DNA"/>
</dbReference>
<protein>
    <recommendedName>
        <fullName evidence="3">HTH araC/xylS-type domain-containing protein</fullName>
    </recommendedName>
</protein>